<gene>
    <name evidence="3" type="ORF">PgNI_12387</name>
</gene>
<accession>A0A6P8AMX6</accession>
<organism evidence="2 3">
    <name type="scientific">Pyricularia grisea</name>
    <name type="common">Crabgrass-specific blast fungus</name>
    <name type="synonym">Magnaporthe grisea</name>
    <dbReference type="NCBI Taxonomy" id="148305"/>
    <lineage>
        <taxon>Eukaryota</taxon>
        <taxon>Fungi</taxon>
        <taxon>Dikarya</taxon>
        <taxon>Ascomycota</taxon>
        <taxon>Pezizomycotina</taxon>
        <taxon>Sordariomycetes</taxon>
        <taxon>Sordariomycetidae</taxon>
        <taxon>Magnaporthales</taxon>
        <taxon>Pyriculariaceae</taxon>
        <taxon>Pyricularia</taxon>
    </lineage>
</organism>
<dbReference type="AlphaFoldDB" id="A0A6P8AMX6"/>
<keyword evidence="1" id="KW-1133">Transmembrane helix</keyword>
<name>A0A6P8AMX6_PYRGI</name>
<feature type="transmembrane region" description="Helical" evidence="1">
    <location>
        <begin position="142"/>
        <end position="163"/>
    </location>
</feature>
<evidence type="ECO:0000313" key="3">
    <source>
        <dbReference type="RefSeq" id="XP_030976241.1"/>
    </source>
</evidence>
<keyword evidence="1" id="KW-0812">Transmembrane</keyword>
<proteinExistence type="predicted"/>
<sequence>MSFGQSPSSEKKEWNTKCRQKLADHIKKQTNLTVSPGDVRLSTKGTAYTWIYTPQSKHLFSKNLSTHSLEGYKELYSDVGRTFYATLTDPNYHRTESDRVTSEEGGVSSNPRRLSWTELETKLVNLETRFATLEADFGLCNAWKFTFLGTLVLVTLLTLTLCYHIY</sequence>
<reference evidence="3" key="3">
    <citation type="submission" date="2025-08" db="UniProtKB">
        <authorList>
            <consortium name="RefSeq"/>
        </authorList>
    </citation>
    <scope>IDENTIFICATION</scope>
    <source>
        <strain evidence="3">NI907</strain>
    </source>
</reference>
<reference evidence="3" key="1">
    <citation type="journal article" date="2019" name="Mol. Biol. Evol.">
        <title>Blast fungal genomes show frequent chromosomal changes, gene gains and losses, and effector gene turnover.</title>
        <authorList>
            <person name="Gomez Luciano L.B."/>
            <person name="Jason Tsai I."/>
            <person name="Chuma I."/>
            <person name="Tosa Y."/>
            <person name="Chen Y.H."/>
            <person name="Li J.Y."/>
            <person name="Li M.Y."/>
            <person name="Jade Lu M.Y."/>
            <person name="Nakayashiki H."/>
            <person name="Li W.H."/>
        </authorList>
    </citation>
    <scope>NUCLEOTIDE SEQUENCE</scope>
    <source>
        <strain evidence="3">NI907</strain>
    </source>
</reference>
<dbReference type="Proteomes" id="UP000515153">
    <property type="component" value="Unplaced"/>
</dbReference>
<evidence type="ECO:0000313" key="2">
    <source>
        <dbReference type="Proteomes" id="UP000515153"/>
    </source>
</evidence>
<keyword evidence="2" id="KW-1185">Reference proteome</keyword>
<keyword evidence="1" id="KW-0472">Membrane</keyword>
<dbReference type="GeneID" id="41967240"/>
<evidence type="ECO:0000256" key="1">
    <source>
        <dbReference type="SAM" id="Phobius"/>
    </source>
</evidence>
<reference evidence="3" key="2">
    <citation type="submission" date="2019-10" db="EMBL/GenBank/DDBJ databases">
        <authorList>
            <consortium name="NCBI Genome Project"/>
        </authorList>
    </citation>
    <scope>NUCLEOTIDE SEQUENCE</scope>
    <source>
        <strain evidence="3">NI907</strain>
    </source>
</reference>
<dbReference type="KEGG" id="pgri:PgNI_12387"/>
<protein>
    <submittedName>
        <fullName evidence="3">Uncharacterized protein</fullName>
    </submittedName>
</protein>
<dbReference type="RefSeq" id="XP_030976241.1">
    <property type="nucleotide sequence ID" value="XM_031132335.1"/>
</dbReference>